<reference evidence="7" key="1">
    <citation type="journal article" date="2011" name="Plant Cell">
        <title>Transcriptional programming and functional interactions within the Phytophthora sojae RXLR effector repertoire.</title>
        <authorList>
            <person name="Wang Q."/>
            <person name="Han C."/>
            <person name="Ferreira A.O."/>
            <person name="Yu X."/>
            <person name="Ye W."/>
            <person name="Tripathy S."/>
            <person name="Kale S.D."/>
            <person name="Gu B."/>
            <person name="Sheng Y."/>
            <person name="Sui Y."/>
            <person name="Wang X."/>
            <person name="Zhang Z."/>
            <person name="Cheng B."/>
            <person name="Dong S."/>
            <person name="Shan W."/>
            <person name="Zheng X."/>
            <person name="Dou D."/>
            <person name="Tyler B.M."/>
            <person name="Wang Y."/>
        </authorList>
    </citation>
    <scope>NUCLEOTIDE SEQUENCE</scope>
    <source>
        <strain evidence="7">P7064</strain>
    </source>
</reference>
<evidence type="ECO:0000256" key="1">
    <source>
        <dbReference type="ARBA" id="ARBA00004613"/>
    </source>
</evidence>
<evidence type="ECO:0000256" key="6">
    <source>
        <dbReference type="SAM" id="MobiDB-lite"/>
    </source>
</evidence>
<comment type="function">
    <text evidence="5">Effector that suppresses plant defense responses during pathogen infection.</text>
</comment>
<feature type="region of interest" description="Disordered" evidence="6">
    <location>
        <begin position="96"/>
        <end position="138"/>
    </location>
</feature>
<dbReference type="InterPro" id="IPR031825">
    <property type="entry name" value="RXLR"/>
</dbReference>
<dbReference type="Pfam" id="PF16810">
    <property type="entry name" value="RXLR"/>
    <property type="match status" value="1"/>
</dbReference>
<comment type="domain">
    <text evidence="5">The RxLR-dEER motif acts to carry the protein into the host cell cytoplasm through binding to cell surface phosphatidylinositol-3-phosphate.</text>
</comment>
<proteinExistence type="inferred from homology"/>
<feature type="chain" id="PRO_5028503809" description="RxLR effector protein" evidence="5">
    <location>
        <begin position="24"/>
        <end position="230"/>
    </location>
</feature>
<gene>
    <name evidence="7" type="primary">Avh</name>
</gene>
<dbReference type="EMBL" id="JN254168">
    <property type="protein sequence ID" value="AEK80981.1"/>
    <property type="molecule type" value="Genomic_DNA"/>
</dbReference>
<evidence type="ECO:0000313" key="7">
    <source>
        <dbReference type="EMBL" id="AEK80981.1"/>
    </source>
</evidence>
<comment type="subcellular location">
    <subcellularLocation>
        <location evidence="1 5">Secreted</location>
    </subcellularLocation>
</comment>
<comment type="similarity">
    <text evidence="2 5">Belongs to the RxLR effector family.</text>
</comment>
<protein>
    <recommendedName>
        <fullName evidence="5">RxLR effector protein</fullName>
    </recommendedName>
</protein>
<evidence type="ECO:0000256" key="3">
    <source>
        <dbReference type="ARBA" id="ARBA00022525"/>
    </source>
</evidence>
<sequence length="230" mass="25530">MQFGFFLLLIAAAVLTSCEVASASADVAATLSKTTSSYLFADAPDAAGKGSRFLRSDVAEDAKRNNQLGEEERANAFNEYLKTIMAKLLGNPKKADLTRTFPSPPKADVLQRSKSFSGRNAEVQKLTRSKSLSSLKSNPNLEQATDEVLLAAATNMFKHFDTFIRRRQDPDAMFRHFKLDPRVARAGTVSDDTLLAAAKENPAVLGQYVLWNDYLAFYKEKYPKWVSTFK</sequence>
<dbReference type="GO" id="GO:0005576">
    <property type="term" value="C:extracellular region"/>
    <property type="evidence" value="ECO:0007669"/>
    <property type="project" value="UniProtKB-SubCell"/>
</dbReference>
<keyword evidence="3 5" id="KW-0964">Secreted</keyword>
<keyword evidence="4 5" id="KW-0732">Signal</keyword>
<evidence type="ECO:0000256" key="5">
    <source>
        <dbReference type="RuleBase" id="RU367124"/>
    </source>
</evidence>
<evidence type="ECO:0000256" key="4">
    <source>
        <dbReference type="ARBA" id="ARBA00022729"/>
    </source>
</evidence>
<organism evidence="7">
    <name type="scientific">Phytophthora sojae</name>
    <name type="common">Soybean stem and root rot agent</name>
    <name type="synonym">Phytophthora megasperma f. sp. glycines</name>
    <dbReference type="NCBI Taxonomy" id="67593"/>
    <lineage>
        <taxon>Eukaryota</taxon>
        <taxon>Sar</taxon>
        <taxon>Stramenopiles</taxon>
        <taxon>Oomycota</taxon>
        <taxon>Peronosporomycetes</taxon>
        <taxon>Peronosporales</taxon>
        <taxon>Peronosporaceae</taxon>
        <taxon>Phytophthora</taxon>
    </lineage>
</organism>
<accession>G1FS93</accession>
<dbReference type="AlphaFoldDB" id="G1FS93"/>
<name>G1FS93_PHYSO</name>
<evidence type="ECO:0000256" key="2">
    <source>
        <dbReference type="ARBA" id="ARBA00010400"/>
    </source>
</evidence>
<dbReference type="VEuPathDB" id="FungiDB:PHYSODRAFT_284664"/>
<feature type="signal peptide" evidence="5">
    <location>
        <begin position="1"/>
        <end position="23"/>
    </location>
</feature>